<comment type="caution">
    <text evidence="2">The sequence shown here is derived from an EMBL/GenBank/DDBJ whole genome shotgun (WGS) entry which is preliminary data.</text>
</comment>
<protein>
    <recommendedName>
        <fullName evidence="1">N-acetyltransferase domain-containing protein</fullName>
    </recommendedName>
</protein>
<evidence type="ECO:0000313" key="3">
    <source>
        <dbReference type="Proteomes" id="UP000274139"/>
    </source>
</evidence>
<dbReference type="RefSeq" id="WP_103523782.1">
    <property type="nucleotide sequence ID" value="NZ_JAIZDC010000001.1"/>
</dbReference>
<dbReference type="PROSITE" id="PS51186">
    <property type="entry name" value="GNAT"/>
    <property type="match status" value="1"/>
</dbReference>
<name>A0A454JL12_9NEIS</name>
<feature type="domain" description="N-acetyltransferase" evidence="1">
    <location>
        <begin position="3"/>
        <end position="151"/>
    </location>
</feature>
<reference evidence="2 3" key="1">
    <citation type="submission" date="2018-10" db="EMBL/GenBank/DDBJ databases">
        <title>Draft genome sequence of Aquitalea MWU14-2217 isolated from a wild cranberry bog in Provincetown, Massachusetts.</title>
        <authorList>
            <person name="Ebadzadsahrai G."/>
            <person name="Soby S."/>
        </authorList>
    </citation>
    <scope>NUCLEOTIDE SEQUENCE [LARGE SCALE GENOMIC DNA]</scope>
    <source>
        <strain evidence="2 3">MWU14-2217</strain>
    </source>
</reference>
<dbReference type="EMBL" id="RFAR01000019">
    <property type="protein sequence ID" value="RMD00052.1"/>
    <property type="molecule type" value="Genomic_DNA"/>
</dbReference>
<keyword evidence="3" id="KW-1185">Reference proteome</keyword>
<dbReference type="InterPro" id="IPR000182">
    <property type="entry name" value="GNAT_dom"/>
</dbReference>
<dbReference type="InterPro" id="IPR016181">
    <property type="entry name" value="Acyl_CoA_acyltransferase"/>
</dbReference>
<dbReference type="Proteomes" id="UP000274139">
    <property type="component" value="Unassembled WGS sequence"/>
</dbReference>
<evidence type="ECO:0000259" key="1">
    <source>
        <dbReference type="PROSITE" id="PS51186"/>
    </source>
</evidence>
<organism evidence="2 3">
    <name type="scientific">Aquitalea palustris</name>
    <dbReference type="NCBI Taxonomy" id="2480983"/>
    <lineage>
        <taxon>Bacteria</taxon>
        <taxon>Pseudomonadati</taxon>
        <taxon>Pseudomonadota</taxon>
        <taxon>Betaproteobacteria</taxon>
        <taxon>Neisseriales</taxon>
        <taxon>Chromobacteriaceae</taxon>
        <taxon>Aquitalea</taxon>
    </lineage>
</organism>
<dbReference type="OrthoDB" id="9775154at2"/>
<dbReference type="GO" id="GO:0016747">
    <property type="term" value="F:acyltransferase activity, transferring groups other than amino-acyl groups"/>
    <property type="evidence" value="ECO:0007669"/>
    <property type="project" value="InterPro"/>
</dbReference>
<dbReference type="Pfam" id="PF00583">
    <property type="entry name" value="Acetyltransf_1"/>
    <property type="match status" value="1"/>
</dbReference>
<accession>A0A454JL12</accession>
<sequence>MAITIRPLTNLAGHIAANMALGQQHYDEIALNKSVMVFAPDLERYQALEEQGLLVCLGAYDGDALIGYSVNIVTNHLHYRDLLCGHNDMIFLAKPYRNGKVGLQLIDATRAACKERGVQFMTWHAKENTALAALLPRLGCRVQDILFSEEL</sequence>
<dbReference type="SUPFAM" id="SSF55729">
    <property type="entry name" value="Acyl-CoA N-acyltransferases (Nat)"/>
    <property type="match status" value="1"/>
</dbReference>
<evidence type="ECO:0000313" key="2">
    <source>
        <dbReference type="EMBL" id="RMD00052.1"/>
    </source>
</evidence>
<gene>
    <name evidence="2" type="ORF">EAY64_05500</name>
</gene>
<dbReference type="CDD" id="cd04301">
    <property type="entry name" value="NAT_SF"/>
    <property type="match status" value="1"/>
</dbReference>
<proteinExistence type="predicted"/>
<dbReference type="Gene3D" id="3.40.630.30">
    <property type="match status" value="1"/>
</dbReference>
<dbReference type="AlphaFoldDB" id="A0A454JL12"/>